<keyword evidence="3" id="KW-1185">Reference proteome</keyword>
<accession>A0ABD1TZM4</accession>
<sequence length="225" mass="26533">MVQPEGFIDKNKHLHIYKLDKALYGSKQAPRAWYESLNRVLLDWGFKQSKVDTSLFFLLNDKIVVFTLIYVDDIVVTVNNNEVIQEFIQKLNKRFALKDMGALHQFLGIEVHRHDTDDIYFECGTSYSWREIGEIHEDDFKRWQQKMLFYLTIVNLARFLSEEAPTVDEKEIDLQKIAALDAWNPSDFLYRNYILNGLDNTLYGVYSSVKTVKALWKSLEKKYKS</sequence>
<dbReference type="GO" id="GO:0003964">
    <property type="term" value="F:RNA-directed DNA polymerase activity"/>
    <property type="evidence" value="ECO:0007669"/>
    <property type="project" value="UniProtKB-KW"/>
</dbReference>
<dbReference type="Proteomes" id="UP001604336">
    <property type="component" value="Unassembled WGS sequence"/>
</dbReference>
<dbReference type="EMBL" id="JBFOLK010000004">
    <property type="protein sequence ID" value="KAL2518188.1"/>
    <property type="molecule type" value="Genomic_DNA"/>
</dbReference>
<keyword evidence="2" id="KW-0808">Transferase</keyword>
<dbReference type="SUPFAM" id="SSF56672">
    <property type="entry name" value="DNA/RNA polymerases"/>
    <property type="match status" value="1"/>
</dbReference>
<evidence type="ECO:0000313" key="2">
    <source>
        <dbReference type="EMBL" id="KAL2518188.1"/>
    </source>
</evidence>
<protein>
    <submittedName>
        <fullName evidence="2">Reverse transcriptase Ty1/copia-type domain-containing protein</fullName>
    </submittedName>
</protein>
<comment type="caution">
    <text evidence="2">The sequence shown here is derived from an EMBL/GenBank/DDBJ whole genome shotgun (WGS) entry which is preliminary data.</text>
</comment>
<dbReference type="Pfam" id="PF07727">
    <property type="entry name" value="RVT_2"/>
    <property type="match status" value="1"/>
</dbReference>
<keyword evidence="2" id="KW-0548">Nucleotidyltransferase</keyword>
<dbReference type="InterPro" id="IPR043502">
    <property type="entry name" value="DNA/RNA_pol_sf"/>
</dbReference>
<organism evidence="2 3">
    <name type="scientific">Abeliophyllum distichum</name>
    <dbReference type="NCBI Taxonomy" id="126358"/>
    <lineage>
        <taxon>Eukaryota</taxon>
        <taxon>Viridiplantae</taxon>
        <taxon>Streptophyta</taxon>
        <taxon>Embryophyta</taxon>
        <taxon>Tracheophyta</taxon>
        <taxon>Spermatophyta</taxon>
        <taxon>Magnoliopsida</taxon>
        <taxon>eudicotyledons</taxon>
        <taxon>Gunneridae</taxon>
        <taxon>Pentapetalae</taxon>
        <taxon>asterids</taxon>
        <taxon>lamiids</taxon>
        <taxon>Lamiales</taxon>
        <taxon>Oleaceae</taxon>
        <taxon>Forsythieae</taxon>
        <taxon>Abeliophyllum</taxon>
    </lineage>
</organism>
<proteinExistence type="predicted"/>
<evidence type="ECO:0000313" key="3">
    <source>
        <dbReference type="Proteomes" id="UP001604336"/>
    </source>
</evidence>
<dbReference type="InterPro" id="IPR013103">
    <property type="entry name" value="RVT_2"/>
</dbReference>
<feature type="domain" description="Reverse transcriptase Ty1/copia-type" evidence="1">
    <location>
        <begin position="1"/>
        <end position="114"/>
    </location>
</feature>
<evidence type="ECO:0000259" key="1">
    <source>
        <dbReference type="Pfam" id="PF07727"/>
    </source>
</evidence>
<gene>
    <name evidence="2" type="ORF">Adt_14435</name>
</gene>
<keyword evidence="2" id="KW-0695">RNA-directed DNA polymerase</keyword>
<reference evidence="3" key="1">
    <citation type="submission" date="2024-07" db="EMBL/GenBank/DDBJ databases">
        <title>Two chromosome-level genome assemblies of Korean endemic species Abeliophyllum distichum and Forsythia ovata (Oleaceae).</title>
        <authorList>
            <person name="Jang H."/>
        </authorList>
    </citation>
    <scope>NUCLEOTIDE SEQUENCE [LARGE SCALE GENOMIC DNA]</scope>
</reference>
<dbReference type="AlphaFoldDB" id="A0ABD1TZM4"/>
<name>A0ABD1TZM4_9LAMI</name>